<feature type="region of interest" description="Disordered" evidence="1">
    <location>
        <begin position="1"/>
        <end position="41"/>
    </location>
</feature>
<gene>
    <name evidence="2" type="ORF">CPT_Mano_049</name>
</gene>
<dbReference type="Proteomes" id="UP000516893">
    <property type="component" value="Segment"/>
</dbReference>
<organism evidence="2 3">
    <name type="scientific">Achromobacter phage Mano</name>
    <dbReference type="NCBI Taxonomy" id="2767570"/>
    <lineage>
        <taxon>Viruses</taxon>
        <taxon>Duplodnaviria</taxon>
        <taxon>Heunggongvirae</taxon>
        <taxon>Uroviricota</taxon>
        <taxon>Caudoviricetes</taxon>
        <taxon>Manovirus</taxon>
        <taxon>Manovirus Mano</taxon>
    </lineage>
</organism>
<sequence length="150" mass="16056">MTAPDVFTWMAGQAANRPRRARSGTREGEKHRPGAGRPFSLPQAKYDEIAALLREGVLSQRKIAALVDVSRSHVSNMAKRLAEGRGVPVVPDAPRYTDEQVQELARLVAGGMTVPKAAGQLGLAEATARGIIRDHLGTTVAELRAEGVPQ</sequence>
<keyword evidence="3" id="KW-1185">Reference proteome</keyword>
<evidence type="ECO:0000313" key="2">
    <source>
        <dbReference type="EMBL" id="QOE32781.1"/>
    </source>
</evidence>
<proteinExistence type="predicted"/>
<dbReference type="EMBL" id="MT708550">
    <property type="protein sequence ID" value="QOE32781.1"/>
    <property type="molecule type" value="Genomic_DNA"/>
</dbReference>
<reference evidence="2 3" key="1">
    <citation type="submission" date="2020-07" db="EMBL/GenBank/DDBJ databases">
        <title>Complete genome sequence of Achromobacter sp. phage Mano.</title>
        <authorList>
            <person name="Bartz M.L."/>
            <person name="Yao G.W."/>
            <person name="Le T."/>
            <person name="Gonzalez C."/>
            <person name="Young R."/>
            <person name="Liu M."/>
        </authorList>
    </citation>
    <scope>NUCLEOTIDE SEQUENCE [LARGE SCALE GENOMIC DNA]</scope>
</reference>
<protein>
    <submittedName>
        <fullName evidence="2">Helix-turn-helix domain-containing protein</fullName>
    </submittedName>
</protein>
<evidence type="ECO:0000256" key="1">
    <source>
        <dbReference type="SAM" id="MobiDB-lite"/>
    </source>
</evidence>
<accession>A0A7L8G7H5</accession>
<evidence type="ECO:0000313" key="3">
    <source>
        <dbReference type="Proteomes" id="UP000516893"/>
    </source>
</evidence>
<name>A0A7L8G7H5_9CAUD</name>